<comment type="function">
    <text evidence="11">Removes dipeptides from the C-termini of N-blocked tripeptides, tetrapeptides and larger peptides.</text>
</comment>
<dbReference type="Proteomes" id="UP000217182">
    <property type="component" value="Chromosome"/>
</dbReference>
<comment type="cofactor">
    <cofactor evidence="15">
        <name>Zn(2+)</name>
        <dbReference type="ChEBI" id="CHEBI:29105"/>
    </cofactor>
    <text evidence="15">Binds 1 zinc ion.</text>
</comment>
<dbReference type="GO" id="GO:0006508">
    <property type="term" value="P:proteolysis"/>
    <property type="evidence" value="ECO:0007669"/>
    <property type="project" value="UniProtKB-KW"/>
</dbReference>
<evidence type="ECO:0000256" key="1">
    <source>
        <dbReference type="ARBA" id="ARBA00004496"/>
    </source>
</evidence>
<evidence type="ECO:0000256" key="2">
    <source>
        <dbReference type="ARBA" id="ARBA00006040"/>
    </source>
</evidence>
<feature type="chain" id="PRO_5013168431" description="Dipeptidyl carboxypeptidase" evidence="16">
    <location>
        <begin position="36"/>
        <end position="747"/>
    </location>
</feature>
<evidence type="ECO:0000256" key="9">
    <source>
        <dbReference type="ARBA" id="ARBA00023049"/>
    </source>
</evidence>
<dbReference type="Gene3D" id="1.10.1370.10">
    <property type="entry name" value="Neurolysin, domain 3"/>
    <property type="match status" value="1"/>
</dbReference>
<dbReference type="Gene3D" id="1.10.1370.40">
    <property type="match status" value="1"/>
</dbReference>
<dbReference type="GO" id="GO:0004222">
    <property type="term" value="F:metalloendopeptidase activity"/>
    <property type="evidence" value="ECO:0007669"/>
    <property type="project" value="InterPro"/>
</dbReference>
<dbReference type="InterPro" id="IPR001567">
    <property type="entry name" value="Pept_M3A_M3B_dom"/>
</dbReference>
<keyword evidence="8 15" id="KW-0862">Zinc</keyword>
<evidence type="ECO:0000256" key="13">
    <source>
        <dbReference type="ARBA" id="ARBA00070755"/>
    </source>
</evidence>
<comment type="subcellular location">
    <subcellularLocation>
        <location evidence="1">Cytoplasm</location>
    </subcellularLocation>
</comment>
<evidence type="ECO:0000256" key="10">
    <source>
        <dbReference type="ARBA" id="ARBA00052506"/>
    </source>
</evidence>
<evidence type="ECO:0000256" key="5">
    <source>
        <dbReference type="ARBA" id="ARBA00022670"/>
    </source>
</evidence>
<evidence type="ECO:0000256" key="4">
    <source>
        <dbReference type="ARBA" id="ARBA00022645"/>
    </source>
</evidence>
<dbReference type="PANTHER" id="PTHR43660:SF1">
    <property type="entry name" value="DIPEPTIDYL CARBOXYPEPTIDASE"/>
    <property type="match status" value="1"/>
</dbReference>
<proteinExistence type="inferred from homology"/>
<keyword evidence="19" id="KW-1185">Reference proteome</keyword>
<dbReference type="EMBL" id="CP014136">
    <property type="protein sequence ID" value="ATA22066.1"/>
    <property type="molecule type" value="Genomic_DNA"/>
</dbReference>
<dbReference type="KEGG" id="gqu:AWC35_23535"/>
<dbReference type="GO" id="GO:0008241">
    <property type="term" value="F:peptidyl-dipeptidase activity"/>
    <property type="evidence" value="ECO:0007669"/>
    <property type="project" value="UniProtKB-EC"/>
</dbReference>
<dbReference type="AlphaFoldDB" id="A0A250B7L0"/>
<comment type="similarity">
    <text evidence="2 15">Belongs to the peptidase M3 family.</text>
</comment>
<dbReference type="EC" id="3.4.15.5" evidence="12"/>
<keyword evidence="6 15" id="KW-0479">Metal-binding</keyword>
<reference evidence="18 19" key="1">
    <citation type="submission" date="2016-01" db="EMBL/GenBank/DDBJ databases">
        <authorList>
            <person name="Oliw E.H."/>
        </authorList>
    </citation>
    <scope>NUCLEOTIDE SEQUENCE [LARGE SCALE GENOMIC DNA]</scope>
    <source>
        <strain evidence="18 19">FRB97</strain>
    </source>
</reference>
<dbReference type="FunFam" id="1.10.1370.40:FF:000001">
    <property type="entry name" value="Dipeptidyl carboxypeptidase II"/>
    <property type="match status" value="1"/>
</dbReference>
<dbReference type="InterPro" id="IPR024077">
    <property type="entry name" value="Neurolysin/TOP_dom2"/>
</dbReference>
<gene>
    <name evidence="18" type="ORF">AWC35_23535</name>
</gene>
<evidence type="ECO:0000256" key="14">
    <source>
        <dbReference type="ARBA" id="ARBA00075608"/>
    </source>
</evidence>
<dbReference type="SUPFAM" id="SSF55486">
    <property type="entry name" value="Metalloproteases ('zincins'), catalytic domain"/>
    <property type="match status" value="1"/>
</dbReference>
<keyword evidence="7 15" id="KW-0378">Hydrolase</keyword>
<feature type="signal peptide" evidence="16">
    <location>
        <begin position="1"/>
        <end position="35"/>
    </location>
</feature>
<dbReference type="GO" id="GO:0046872">
    <property type="term" value="F:metal ion binding"/>
    <property type="evidence" value="ECO:0007669"/>
    <property type="project" value="UniProtKB-UniRule"/>
</dbReference>
<protein>
    <recommendedName>
        <fullName evidence="13">Dipeptidyl carboxypeptidase</fullName>
        <ecNumber evidence="12">3.4.15.5</ecNumber>
    </recommendedName>
    <alternativeName>
        <fullName evidence="14">Peptidyl-dipeptidase Dcp</fullName>
    </alternativeName>
</protein>
<dbReference type="InterPro" id="IPR024079">
    <property type="entry name" value="MetalloPept_cat_dom_sf"/>
</dbReference>
<dbReference type="Pfam" id="PF01432">
    <property type="entry name" value="Peptidase_M3"/>
    <property type="match status" value="1"/>
</dbReference>
<name>A0A250B7L0_9GAMM</name>
<evidence type="ECO:0000313" key="18">
    <source>
        <dbReference type="EMBL" id="ATA22066.1"/>
    </source>
</evidence>
<dbReference type="FunFam" id="3.40.390.10:FF:000009">
    <property type="entry name" value="Oligopeptidase A"/>
    <property type="match status" value="1"/>
</dbReference>
<keyword evidence="5 15" id="KW-0645">Protease</keyword>
<dbReference type="InterPro" id="IPR045090">
    <property type="entry name" value="Pept_M3A_M3B"/>
</dbReference>
<evidence type="ECO:0000259" key="17">
    <source>
        <dbReference type="Pfam" id="PF01432"/>
    </source>
</evidence>
<evidence type="ECO:0000256" key="6">
    <source>
        <dbReference type="ARBA" id="ARBA00022723"/>
    </source>
</evidence>
<dbReference type="Gene3D" id="3.40.390.10">
    <property type="entry name" value="Collagenase (Catalytic Domain)"/>
    <property type="match status" value="1"/>
</dbReference>
<feature type="domain" description="Peptidase M3A/M3B catalytic" evidence="17">
    <location>
        <begin position="295"/>
        <end position="742"/>
    </location>
</feature>
<organism evidence="18 19">
    <name type="scientific">Gibbsiella quercinecans</name>
    <dbReference type="NCBI Taxonomy" id="929813"/>
    <lineage>
        <taxon>Bacteria</taxon>
        <taxon>Pseudomonadati</taxon>
        <taxon>Pseudomonadota</taxon>
        <taxon>Gammaproteobacteria</taxon>
        <taxon>Enterobacterales</taxon>
        <taxon>Yersiniaceae</taxon>
        <taxon>Gibbsiella</taxon>
    </lineage>
</organism>
<evidence type="ECO:0000256" key="12">
    <source>
        <dbReference type="ARBA" id="ARBA00066668"/>
    </source>
</evidence>
<dbReference type="InterPro" id="IPR034005">
    <property type="entry name" value="M3A_DCP"/>
</dbReference>
<keyword evidence="4 18" id="KW-0121">Carboxypeptidase</keyword>
<evidence type="ECO:0000256" key="7">
    <source>
        <dbReference type="ARBA" id="ARBA00022801"/>
    </source>
</evidence>
<dbReference type="CDD" id="cd06456">
    <property type="entry name" value="M3A_DCP"/>
    <property type="match status" value="1"/>
</dbReference>
<keyword evidence="9 15" id="KW-0482">Metalloprotease</keyword>
<evidence type="ECO:0000256" key="15">
    <source>
        <dbReference type="RuleBase" id="RU003435"/>
    </source>
</evidence>
<dbReference type="GO" id="GO:0004180">
    <property type="term" value="F:carboxypeptidase activity"/>
    <property type="evidence" value="ECO:0007669"/>
    <property type="project" value="UniProtKB-KW"/>
</dbReference>
<keyword evidence="16" id="KW-0732">Signal</keyword>
<dbReference type="OrthoDB" id="9773538at2"/>
<dbReference type="PANTHER" id="PTHR43660">
    <property type="entry name" value="DIPEPTIDYL CARBOXYPEPTIDASE"/>
    <property type="match status" value="1"/>
</dbReference>
<dbReference type="NCBIfam" id="NF007624">
    <property type="entry name" value="PRK10280.1"/>
    <property type="match status" value="1"/>
</dbReference>
<evidence type="ECO:0000256" key="3">
    <source>
        <dbReference type="ARBA" id="ARBA00022490"/>
    </source>
</evidence>
<evidence type="ECO:0000256" key="11">
    <source>
        <dbReference type="ARBA" id="ARBA00054529"/>
    </source>
</evidence>
<keyword evidence="3" id="KW-0963">Cytoplasm</keyword>
<evidence type="ECO:0000313" key="19">
    <source>
        <dbReference type="Proteomes" id="UP000217182"/>
    </source>
</evidence>
<sequence>MLRRIVSSTKRSLALKRLSVLVLAIGSALASQAQAINNESQAVHQVPPGGQTTEADVTSTTLQHNSKHENPFFTQSRLPFQAPQFDLIEEKDYAPAIAAGIQQKLAEAEKIANNPAAPTFANTVVALEQAGAMLSRVLNVFSAMTAANTSDALQQLDEDTAPKLAALDDAIKLNERLFTRIKTLYQQREQLGLDAESQRLLEITYQNFELAGANLPNADKAKLKALNQEAATLSSQFTNKLLAASKNGALTIADKTRLSCLSEGELAAAAQAASERKLSNHWLLALQNTTQQPALQSLQDRDTRKALFVASTTRAEKGNGDDTRQTIAGLAKVRAEQAKLLGYPNYAAWKLQNQMAKTPDAALSFMRAIVPAAAARARGEANDIQAAIDRQRGGFTLAAWDWPFYAEQVRKARYDLDESQIKPYFELDSVLNNGVFYAANRLYGISFKQRHDIPVYHPDVRVYEVIDKNGAPLALFYTDYFKRDNKGGGAWMGNFVEQSALNGSKPVIYNVANFSKPVPGQPALLSFDDVITLFHEFGHTLHGMFANQQYASLSGTNTPRDFVEFPSQLNEHWARDPQVFAHYARHYQTGAAMPQALVDKINKANAFNQGYDMTELLAAALLDMHWHMLGADQPLQDVDKLEAQALQQENIELGYVPPRYRSSYFQHIWGNGYAAGYYAYLWTQMLADDAFQGIQAQGGLTAENGQRLRDKILSRGNSEDLEKMYENWRGQAPSITPMLINRGLEAQ</sequence>
<evidence type="ECO:0000256" key="8">
    <source>
        <dbReference type="ARBA" id="ARBA00022833"/>
    </source>
</evidence>
<accession>A0A250B7L0</accession>
<evidence type="ECO:0000256" key="16">
    <source>
        <dbReference type="SAM" id="SignalP"/>
    </source>
</evidence>
<dbReference type="GO" id="GO:0005829">
    <property type="term" value="C:cytosol"/>
    <property type="evidence" value="ECO:0007669"/>
    <property type="project" value="UniProtKB-ARBA"/>
</dbReference>
<comment type="catalytic activity">
    <reaction evidence="10">
        <text>Hydrolysis of unblocked, C-terminal dipeptides from oligopeptides, with broad specificity. Does not hydrolyze bonds in which P1' is Pro, or both P1 and P1' are Gly.</text>
        <dbReference type="EC" id="3.4.15.5"/>
    </reaction>
</comment>